<proteinExistence type="predicted"/>
<dbReference type="AlphaFoldDB" id="A0A0J8G5K9"/>
<evidence type="ECO:0000313" key="2">
    <source>
        <dbReference type="Proteomes" id="UP000052258"/>
    </source>
</evidence>
<organism evidence="1 2">
    <name type="scientific">Listeria fleischmannii 1991</name>
    <dbReference type="NCBI Taxonomy" id="1430899"/>
    <lineage>
        <taxon>Bacteria</taxon>
        <taxon>Bacillati</taxon>
        <taxon>Bacillota</taxon>
        <taxon>Bacilli</taxon>
        <taxon>Bacillales</taxon>
        <taxon>Listeriaceae</taxon>
        <taxon>Listeria</taxon>
    </lineage>
</organism>
<protein>
    <submittedName>
        <fullName evidence="1">Uncharacterized protein</fullName>
    </submittedName>
</protein>
<reference evidence="1 2" key="1">
    <citation type="journal article" date="2015" name="Genome Biol. Evol.">
        <title>Comparative Genomics of Listeria Sensu Lato: Genus-Wide Differences in Evolutionary Dynamics and the Progressive Gain of Complex, Potentially Pathogenicity-Related Traits through Lateral Gene Transfer.</title>
        <authorList>
            <person name="Chiara M."/>
            <person name="Caruso M."/>
            <person name="D'Erchia A.M."/>
            <person name="Manzari C."/>
            <person name="Fraccalvieri R."/>
            <person name="Goffredo E."/>
            <person name="Latorre L."/>
            <person name="Miccolupo A."/>
            <person name="Padalino I."/>
            <person name="Santagada G."/>
            <person name="Chiocco D."/>
            <person name="Pesole G."/>
            <person name="Horner D.S."/>
            <person name="Parisi A."/>
        </authorList>
    </citation>
    <scope>NUCLEOTIDE SEQUENCE [LARGE SCALE GENOMIC DNA]</scope>
    <source>
        <strain evidence="1 2">1991</strain>
    </source>
</reference>
<comment type="caution">
    <text evidence="1">The sequence shown here is derived from an EMBL/GenBank/DDBJ whole genome shotgun (WGS) entry which is preliminary data.</text>
</comment>
<dbReference type="EMBL" id="AZHO01000038">
    <property type="protein sequence ID" value="KMT57832.1"/>
    <property type="molecule type" value="Genomic_DNA"/>
</dbReference>
<keyword evidence="2" id="KW-1185">Reference proteome</keyword>
<name>A0A0J8G5K9_9LIST</name>
<gene>
    <name evidence="1" type="ORF">X560_2530</name>
</gene>
<dbReference type="Proteomes" id="UP000052258">
    <property type="component" value="Unassembled WGS sequence"/>
</dbReference>
<evidence type="ECO:0000313" key="1">
    <source>
        <dbReference type="EMBL" id="KMT57832.1"/>
    </source>
</evidence>
<accession>A0A0J8G5K9</accession>
<sequence length="98" mass="11496">MQANNTQQLLLNLNEIEMYLISNEKPVDAERINKIRLQIKNNSSHEMLTHAIKKFIAMASVKYLGDIQIKEFYSPYEWMNYLSKTVELAKSILKDIAY</sequence>
<dbReference type="PATRIC" id="fig|1430899.3.peg.2581"/>